<comment type="caution">
    <text evidence="1">The sequence shown here is derived from an EMBL/GenBank/DDBJ whole genome shotgun (WGS) entry which is preliminary data.</text>
</comment>
<reference evidence="1" key="1">
    <citation type="submission" date="2023-01" db="EMBL/GenBank/DDBJ databases">
        <title>Metagenome sequencing of chrysophaentin producing Chrysophaeum taylorii.</title>
        <authorList>
            <person name="Davison J."/>
            <person name="Bewley C."/>
        </authorList>
    </citation>
    <scope>NUCLEOTIDE SEQUENCE</scope>
    <source>
        <strain evidence="1">NIES-1699</strain>
    </source>
</reference>
<evidence type="ECO:0000313" key="2">
    <source>
        <dbReference type="Proteomes" id="UP001230188"/>
    </source>
</evidence>
<dbReference type="Pfam" id="PF00300">
    <property type="entry name" value="His_Phos_1"/>
    <property type="match status" value="1"/>
</dbReference>
<dbReference type="InterPro" id="IPR013078">
    <property type="entry name" value="His_Pase_superF_clade-1"/>
</dbReference>
<dbReference type="PANTHER" id="PTHR48100:SF1">
    <property type="entry name" value="HISTIDINE PHOSPHATASE FAMILY PROTEIN-RELATED"/>
    <property type="match status" value="1"/>
</dbReference>
<dbReference type="GO" id="GO:0005737">
    <property type="term" value="C:cytoplasm"/>
    <property type="evidence" value="ECO:0007669"/>
    <property type="project" value="TreeGrafter"/>
</dbReference>
<sequence length="272" mass="30496">MFALLPLAMTQLYTESAKATAKIESAQHLEELRRQGVLGLDRSVKIRATPWRAGTEVPAGAKVVHLIRHGQGFHNLLGDLYRDFGVKVDSTGKESASPYTRPEIEDPPLTAIGREQAKALRSTTAELEVELVVTSPLARAAQTAHLAFPHLKGKVKWIGHEDVVETSGKNRCDKRRDLDEISDDFPYVDWSLVPEKDRWTADARETARSVSDRAHNFLLWLRTRAETRVAVATHSAWLFTLLNTAVTCDPPDLASWFMTGELRSLILEYEEN</sequence>
<dbReference type="SMART" id="SM00855">
    <property type="entry name" value="PGAM"/>
    <property type="match status" value="1"/>
</dbReference>
<dbReference type="PANTHER" id="PTHR48100">
    <property type="entry name" value="BROAD-SPECIFICITY PHOSPHATASE YOR283W-RELATED"/>
    <property type="match status" value="1"/>
</dbReference>
<accession>A0AAD7UFJ5</accession>
<dbReference type="Gene3D" id="3.40.50.1240">
    <property type="entry name" value="Phosphoglycerate mutase-like"/>
    <property type="match status" value="1"/>
</dbReference>
<dbReference type="EMBL" id="JAQMWT010000322">
    <property type="protein sequence ID" value="KAJ8604769.1"/>
    <property type="molecule type" value="Genomic_DNA"/>
</dbReference>
<dbReference type="InterPro" id="IPR050275">
    <property type="entry name" value="PGM_Phosphatase"/>
</dbReference>
<protein>
    <recommendedName>
        <fullName evidence="3">Phosphoglycerate mutase-like protein</fullName>
    </recommendedName>
</protein>
<dbReference type="CDD" id="cd07067">
    <property type="entry name" value="HP_PGM_like"/>
    <property type="match status" value="1"/>
</dbReference>
<name>A0AAD7UFJ5_9STRA</name>
<gene>
    <name evidence="1" type="ORF">CTAYLR_001008</name>
</gene>
<evidence type="ECO:0000313" key="1">
    <source>
        <dbReference type="EMBL" id="KAJ8604769.1"/>
    </source>
</evidence>
<dbReference type="GO" id="GO:0016791">
    <property type="term" value="F:phosphatase activity"/>
    <property type="evidence" value="ECO:0007669"/>
    <property type="project" value="TreeGrafter"/>
</dbReference>
<dbReference type="AlphaFoldDB" id="A0AAD7UFJ5"/>
<dbReference type="Proteomes" id="UP001230188">
    <property type="component" value="Unassembled WGS sequence"/>
</dbReference>
<organism evidence="1 2">
    <name type="scientific">Chrysophaeum taylorii</name>
    <dbReference type="NCBI Taxonomy" id="2483200"/>
    <lineage>
        <taxon>Eukaryota</taxon>
        <taxon>Sar</taxon>
        <taxon>Stramenopiles</taxon>
        <taxon>Ochrophyta</taxon>
        <taxon>Pelagophyceae</taxon>
        <taxon>Pelagomonadales</taxon>
        <taxon>Pelagomonadaceae</taxon>
        <taxon>Chrysophaeum</taxon>
    </lineage>
</organism>
<evidence type="ECO:0008006" key="3">
    <source>
        <dbReference type="Google" id="ProtNLM"/>
    </source>
</evidence>
<dbReference type="InterPro" id="IPR029033">
    <property type="entry name" value="His_PPase_superfam"/>
</dbReference>
<dbReference type="SUPFAM" id="SSF53254">
    <property type="entry name" value="Phosphoglycerate mutase-like"/>
    <property type="match status" value="1"/>
</dbReference>
<keyword evidence="2" id="KW-1185">Reference proteome</keyword>
<proteinExistence type="predicted"/>